<accession>A0A819XZQ7</accession>
<organism evidence="3 4">
    <name type="scientific">Adineta steineri</name>
    <dbReference type="NCBI Taxonomy" id="433720"/>
    <lineage>
        <taxon>Eukaryota</taxon>
        <taxon>Metazoa</taxon>
        <taxon>Spiralia</taxon>
        <taxon>Gnathifera</taxon>
        <taxon>Rotifera</taxon>
        <taxon>Eurotatoria</taxon>
        <taxon>Bdelloidea</taxon>
        <taxon>Adinetida</taxon>
        <taxon>Adinetidae</taxon>
        <taxon>Adineta</taxon>
    </lineage>
</organism>
<dbReference type="GO" id="GO:0050982">
    <property type="term" value="P:detection of mechanical stimulus"/>
    <property type="evidence" value="ECO:0007669"/>
    <property type="project" value="TreeGrafter"/>
</dbReference>
<comment type="caution">
    <text evidence="3">The sequence shown here is derived from an EMBL/GenBank/DDBJ whole genome shotgun (WGS) entry which is preliminary data.</text>
</comment>
<dbReference type="PANTHER" id="PTHR10877:SF150">
    <property type="entry name" value="REJ DOMAIN-CONTAINING PROTEIN"/>
    <property type="match status" value="1"/>
</dbReference>
<dbReference type="Proteomes" id="UP000663844">
    <property type="component" value="Unassembled WGS sequence"/>
</dbReference>
<proteinExistence type="predicted"/>
<sequence length="149" mass="17606">MHKKATIHKETIVGEKGETTVRIFSNETHQIFQRGQIDTFIMTVPKSLGPLNYIHIWHDNQNSQSSSSWFLKYMIIYDLQTLQKSYFICQKWFSIMKDDGQIERILPIAGDLQKSQLSHILSKHAYYNISDNHLWFSIFLRPQANIFTR</sequence>
<evidence type="ECO:0000256" key="1">
    <source>
        <dbReference type="PROSITE-ProRule" id="PRU00152"/>
    </source>
</evidence>
<dbReference type="InterPro" id="IPR051223">
    <property type="entry name" value="Polycystin"/>
</dbReference>
<dbReference type="PANTHER" id="PTHR10877">
    <property type="entry name" value="POLYCYSTIN FAMILY MEMBER"/>
    <property type="match status" value="1"/>
</dbReference>
<protein>
    <recommendedName>
        <fullName evidence="2">PLAT domain-containing protein</fullName>
    </recommendedName>
</protein>
<dbReference type="AlphaFoldDB" id="A0A819XZQ7"/>
<dbReference type="Gene3D" id="2.60.60.20">
    <property type="entry name" value="PLAT/LH2 domain"/>
    <property type="match status" value="1"/>
</dbReference>
<feature type="non-terminal residue" evidence="3">
    <location>
        <position position="149"/>
    </location>
</feature>
<dbReference type="SMART" id="SM00308">
    <property type="entry name" value="LH2"/>
    <property type="match status" value="1"/>
</dbReference>
<feature type="domain" description="PLAT" evidence="2">
    <location>
        <begin position="1"/>
        <end position="107"/>
    </location>
</feature>
<dbReference type="GO" id="GO:0005262">
    <property type="term" value="F:calcium channel activity"/>
    <property type="evidence" value="ECO:0007669"/>
    <property type="project" value="TreeGrafter"/>
</dbReference>
<dbReference type="EMBL" id="CAJOAZ010006997">
    <property type="protein sequence ID" value="CAF4151140.1"/>
    <property type="molecule type" value="Genomic_DNA"/>
</dbReference>
<reference evidence="3" key="1">
    <citation type="submission" date="2021-02" db="EMBL/GenBank/DDBJ databases">
        <authorList>
            <person name="Nowell W R."/>
        </authorList>
    </citation>
    <scope>NUCLEOTIDE SEQUENCE</scope>
</reference>
<evidence type="ECO:0000313" key="3">
    <source>
        <dbReference type="EMBL" id="CAF4151140.1"/>
    </source>
</evidence>
<dbReference type="PROSITE" id="PS50095">
    <property type="entry name" value="PLAT"/>
    <property type="match status" value="1"/>
</dbReference>
<gene>
    <name evidence="3" type="ORF">OXD698_LOCUS38076</name>
</gene>
<dbReference type="InterPro" id="IPR036392">
    <property type="entry name" value="PLAT/LH2_dom_sf"/>
</dbReference>
<dbReference type="SUPFAM" id="SSF49723">
    <property type="entry name" value="Lipase/lipooxygenase domain (PLAT/LH2 domain)"/>
    <property type="match status" value="1"/>
</dbReference>
<evidence type="ECO:0000259" key="2">
    <source>
        <dbReference type="PROSITE" id="PS50095"/>
    </source>
</evidence>
<evidence type="ECO:0000313" key="4">
    <source>
        <dbReference type="Proteomes" id="UP000663844"/>
    </source>
</evidence>
<dbReference type="Pfam" id="PF01477">
    <property type="entry name" value="PLAT"/>
    <property type="match status" value="1"/>
</dbReference>
<name>A0A819XZQ7_9BILA</name>
<dbReference type="InterPro" id="IPR001024">
    <property type="entry name" value="PLAT/LH2_dom"/>
</dbReference>
<comment type="caution">
    <text evidence="1">Lacks conserved residue(s) required for the propagation of feature annotation.</text>
</comment>
<dbReference type="GO" id="GO:0016020">
    <property type="term" value="C:membrane"/>
    <property type="evidence" value="ECO:0007669"/>
    <property type="project" value="TreeGrafter"/>
</dbReference>